<dbReference type="InterPro" id="IPR006669">
    <property type="entry name" value="MgtE_transporter"/>
</dbReference>
<comment type="function">
    <text evidence="9">Acts as a magnesium transporter.</text>
</comment>
<dbReference type="Pfam" id="PF01769">
    <property type="entry name" value="MgtE"/>
    <property type="match status" value="1"/>
</dbReference>
<dbReference type="SUPFAM" id="SSF54631">
    <property type="entry name" value="CBS-domain pair"/>
    <property type="match status" value="1"/>
</dbReference>
<evidence type="ECO:0000256" key="4">
    <source>
        <dbReference type="ARBA" id="ARBA00022692"/>
    </source>
</evidence>
<comment type="subcellular location">
    <subcellularLocation>
        <location evidence="9">Cell membrane</location>
        <topology evidence="9">Multi-pass membrane protein</topology>
    </subcellularLocation>
    <subcellularLocation>
        <location evidence="1">Membrane</location>
        <topology evidence="1">Multi-pass membrane protein</topology>
    </subcellularLocation>
</comment>
<dbReference type="GO" id="GO:0005886">
    <property type="term" value="C:plasma membrane"/>
    <property type="evidence" value="ECO:0007669"/>
    <property type="project" value="UniProtKB-SubCell"/>
</dbReference>
<keyword evidence="8" id="KW-0129">CBS domain</keyword>
<dbReference type="InterPro" id="IPR006668">
    <property type="entry name" value="Mg_transptr_MgtE_intracell_dom"/>
</dbReference>
<dbReference type="Gene3D" id="1.10.357.20">
    <property type="entry name" value="SLC41 divalent cation transporters, integral membrane domain"/>
    <property type="match status" value="1"/>
</dbReference>
<evidence type="ECO:0000256" key="8">
    <source>
        <dbReference type="PROSITE-ProRule" id="PRU00703"/>
    </source>
</evidence>
<evidence type="ECO:0000256" key="9">
    <source>
        <dbReference type="RuleBase" id="RU362011"/>
    </source>
</evidence>
<sequence>MDADFLDRVEDLLEQGKTAELKEILERIPARHLARVLERLDRDDLIALFRLIDTDKAADVILELDDATLDVVLSELENERISKLVEELDSDDAADIVAEMSAEDRAAVIARLPADDRRDLGELLHFPPDTAGGRMTVDFLHTYTNDTVQQVTKRLRRKGPDPHYSSLLFVTDRKGHFEGALEIDKLLFHSPRAKIRDLAVPYPVKAFLLEDQESVARKAEKAEVPIVPVVDEQDKLRGIITIEDIIDVIREETTEDIYRSGGVGAETSLFESPVRSAGRRLPWLLVNLGTAFVAASVIGLFQNTIRSLVAVTIFLPIVAGLGGNAGSQTVVMVIRSLALGEITSSDAWRLLRRQLLTCFLLGLGAGILVGVGALIFRLPIILAPLVFLALVINIIIGGIVGTLVPMILRRLKFDPSLASSIFLTATTDTLGFLVLLGLATLALQYFPA</sequence>
<dbReference type="SMART" id="SM00924">
    <property type="entry name" value="MgtE_N"/>
    <property type="match status" value="1"/>
</dbReference>
<dbReference type="InterPro" id="IPR038076">
    <property type="entry name" value="MgtE_N_sf"/>
</dbReference>
<feature type="transmembrane region" description="Helical" evidence="9">
    <location>
        <begin position="313"/>
        <end position="334"/>
    </location>
</feature>
<dbReference type="Gene3D" id="3.10.580.10">
    <property type="entry name" value="CBS-domain"/>
    <property type="match status" value="1"/>
</dbReference>
<dbReference type="InterPro" id="IPR000644">
    <property type="entry name" value="CBS_dom"/>
</dbReference>
<evidence type="ECO:0000256" key="2">
    <source>
        <dbReference type="ARBA" id="ARBA00009749"/>
    </source>
</evidence>
<comment type="caution">
    <text evidence="11">The sequence shown here is derived from an EMBL/GenBank/DDBJ whole genome shotgun (WGS) entry which is preliminary data.</text>
</comment>
<evidence type="ECO:0000313" key="11">
    <source>
        <dbReference type="EMBL" id="TKJ42859.1"/>
    </source>
</evidence>
<gene>
    <name evidence="11" type="primary">mgtE</name>
    <name evidence="11" type="ORF">CEE36_06230</name>
</gene>
<reference evidence="11 12" key="1">
    <citation type="submission" date="2017-06" db="EMBL/GenBank/DDBJ databases">
        <title>Novel microbial phyla capable of carbon fixation and sulfur reduction in deep-sea sediments.</title>
        <authorList>
            <person name="Huang J."/>
            <person name="Baker B."/>
            <person name="Wang Y."/>
        </authorList>
    </citation>
    <scope>NUCLEOTIDE SEQUENCE [LARGE SCALE GENOMIC DNA]</scope>
    <source>
        <strain evidence="11">B3_TA06</strain>
    </source>
</reference>
<dbReference type="PROSITE" id="PS51371">
    <property type="entry name" value="CBS"/>
    <property type="match status" value="1"/>
</dbReference>
<keyword evidence="4 9" id="KW-0812">Transmembrane</keyword>
<dbReference type="Gene3D" id="1.25.60.10">
    <property type="entry name" value="MgtE N-terminal domain-like"/>
    <property type="match status" value="1"/>
</dbReference>
<evidence type="ECO:0000256" key="7">
    <source>
        <dbReference type="ARBA" id="ARBA00023136"/>
    </source>
</evidence>
<evidence type="ECO:0000313" key="12">
    <source>
        <dbReference type="Proteomes" id="UP000317778"/>
    </source>
</evidence>
<evidence type="ECO:0000256" key="6">
    <source>
        <dbReference type="ARBA" id="ARBA00022989"/>
    </source>
</evidence>
<evidence type="ECO:0000256" key="1">
    <source>
        <dbReference type="ARBA" id="ARBA00004141"/>
    </source>
</evidence>
<evidence type="ECO:0000256" key="5">
    <source>
        <dbReference type="ARBA" id="ARBA00022842"/>
    </source>
</evidence>
<feature type="domain" description="CBS" evidence="10">
    <location>
        <begin position="199"/>
        <end position="255"/>
    </location>
</feature>
<keyword evidence="7 9" id="KW-0472">Membrane</keyword>
<comment type="similarity">
    <text evidence="2 9">Belongs to the SLC41A transporter family.</text>
</comment>
<keyword evidence="3 9" id="KW-0813">Transport</keyword>
<dbReference type="AlphaFoldDB" id="A0A532V6N8"/>
<accession>A0A532V6N8</accession>
<dbReference type="SUPFAM" id="SSF158791">
    <property type="entry name" value="MgtE N-terminal domain-like"/>
    <property type="match status" value="1"/>
</dbReference>
<feature type="transmembrane region" description="Helical" evidence="9">
    <location>
        <begin position="355"/>
        <end position="376"/>
    </location>
</feature>
<dbReference type="PANTHER" id="PTHR43773:SF1">
    <property type="entry name" value="MAGNESIUM TRANSPORTER MGTE"/>
    <property type="match status" value="1"/>
</dbReference>
<keyword evidence="5 9" id="KW-0460">Magnesium</keyword>
<keyword evidence="9" id="KW-1003">Cell membrane</keyword>
<evidence type="ECO:0000259" key="10">
    <source>
        <dbReference type="PROSITE" id="PS51371"/>
    </source>
</evidence>
<dbReference type="CDD" id="cd04606">
    <property type="entry name" value="CBS_pair_Mg_transporter"/>
    <property type="match status" value="1"/>
</dbReference>
<feature type="transmembrane region" description="Helical" evidence="9">
    <location>
        <begin position="420"/>
        <end position="446"/>
    </location>
</feature>
<keyword evidence="9" id="KW-0479">Metal-binding</keyword>
<dbReference type="InterPro" id="IPR036739">
    <property type="entry name" value="SLC41_membr_dom_sf"/>
</dbReference>
<protein>
    <recommendedName>
        <fullName evidence="9">Magnesium transporter MgtE</fullName>
    </recommendedName>
</protein>
<dbReference type="GO" id="GO:0046872">
    <property type="term" value="F:metal ion binding"/>
    <property type="evidence" value="ECO:0007669"/>
    <property type="project" value="UniProtKB-KW"/>
</dbReference>
<dbReference type="Proteomes" id="UP000317778">
    <property type="component" value="Unassembled WGS sequence"/>
</dbReference>
<feature type="transmembrane region" description="Helical" evidence="9">
    <location>
        <begin position="281"/>
        <end position="301"/>
    </location>
</feature>
<dbReference type="EMBL" id="NJBO01000008">
    <property type="protein sequence ID" value="TKJ42859.1"/>
    <property type="molecule type" value="Genomic_DNA"/>
</dbReference>
<dbReference type="InterPro" id="IPR006667">
    <property type="entry name" value="SLC41_membr_dom"/>
</dbReference>
<dbReference type="InterPro" id="IPR046342">
    <property type="entry name" value="CBS_dom_sf"/>
</dbReference>
<dbReference type="Pfam" id="PF00571">
    <property type="entry name" value="CBS"/>
    <property type="match status" value="1"/>
</dbReference>
<feature type="transmembrane region" description="Helical" evidence="9">
    <location>
        <begin position="382"/>
        <end position="408"/>
    </location>
</feature>
<comment type="subunit">
    <text evidence="9">Homodimer.</text>
</comment>
<dbReference type="PANTHER" id="PTHR43773">
    <property type="entry name" value="MAGNESIUM TRANSPORTER MGTE"/>
    <property type="match status" value="1"/>
</dbReference>
<proteinExistence type="inferred from homology"/>
<organism evidence="11 12">
    <name type="scientific">candidate division TA06 bacterium B3_TA06</name>
    <dbReference type="NCBI Taxonomy" id="2012487"/>
    <lineage>
        <taxon>Bacteria</taxon>
        <taxon>Bacteria division TA06</taxon>
    </lineage>
</organism>
<dbReference type="Pfam" id="PF03448">
    <property type="entry name" value="MgtE_N"/>
    <property type="match status" value="1"/>
</dbReference>
<name>A0A532V6N8_UNCT6</name>
<keyword evidence="6 9" id="KW-1133">Transmembrane helix</keyword>
<evidence type="ECO:0000256" key="3">
    <source>
        <dbReference type="ARBA" id="ARBA00022448"/>
    </source>
</evidence>
<dbReference type="GO" id="GO:0015095">
    <property type="term" value="F:magnesium ion transmembrane transporter activity"/>
    <property type="evidence" value="ECO:0007669"/>
    <property type="project" value="UniProtKB-UniRule"/>
</dbReference>
<dbReference type="NCBIfam" id="TIGR00400">
    <property type="entry name" value="mgtE"/>
    <property type="match status" value="1"/>
</dbReference>
<dbReference type="SUPFAM" id="SSF161093">
    <property type="entry name" value="MgtE membrane domain-like"/>
    <property type="match status" value="1"/>
</dbReference>